<gene>
    <name evidence="1" type="ORF">GIB67_013606</name>
</gene>
<proteinExistence type="predicted"/>
<dbReference type="AlphaFoldDB" id="A0A7J7NPS5"/>
<sequence>MEVNRFLGNLHNVTNKVFGKVFCSICRVIGYGKYRGRIDNRPLLGGTSFEFKILFCYATRGDLISRVVVPTTTHDTFRTSCAHPLI</sequence>
<protein>
    <submittedName>
        <fullName evidence="1">Uncharacterized protein</fullName>
    </submittedName>
</protein>
<reference evidence="1 2" key="1">
    <citation type="journal article" date="2020" name="IScience">
        <title>Genome Sequencing of the Endangered Kingdonia uniflora (Circaeasteraceae, Ranunculales) Reveals Potential Mechanisms of Evolutionary Specialization.</title>
        <authorList>
            <person name="Sun Y."/>
            <person name="Deng T."/>
            <person name="Zhang A."/>
            <person name="Moore M.J."/>
            <person name="Landis J.B."/>
            <person name="Lin N."/>
            <person name="Zhang H."/>
            <person name="Zhang X."/>
            <person name="Huang J."/>
            <person name="Zhang X."/>
            <person name="Sun H."/>
            <person name="Wang H."/>
        </authorList>
    </citation>
    <scope>NUCLEOTIDE SEQUENCE [LARGE SCALE GENOMIC DNA]</scope>
    <source>
        <strain evidence="1">TB1705</strain>
        <tissue evidence="1">Leaf</tissue>
    </source>
</reference>
<organism evidence="1 2">
    <name type="scientific">Kingdonia uniflora</name>
    <dbReference type="NCBI Taxonomy" id="39325"/>
    <lineage>
        <taxon>Eukaryota</taxon>
        <taxon>Viridiplantae</taxon>
        <taxon>Streptophyta</taxon>
        <taxon>Embryophyta</taxon>
        <taxon>Tracheophyta</taxon>
        <taxon>Spermatophyta</taxon>
        <taxon>Magnoliopsida</taxon>
        <taxon>Ranunculales</taxon>
        <taxon>Circaeasteraceae</taxon>
        <taxon>Kingdonia</taxon>
    </lineage>
</organism>
<evidence type="ECO:0000313" key="1">
    <source>
        <dbReference type="EMBL" id="KAF6169176.1"/>
    </source>
</evidence>
<accession>A0A7J7NPS5</accession>
<comment type="caution">
    <text evidence="1">The sequence shown here is derived from an EMBL/GenBank/DDBJ whole genome shotgun (WGS) entry which is preliminary data.</text>
</comment>
<dbReference type="EMBL" id="JACGCM010000669">
    <property type="protein sequence ID" value="KAF6169176.1"/>
    <property type="molecule type" value="Genomic_DNA"/>
</dbReference>
<keyword evidence="2" id="KW-1185">Reference proteome</keyword>
<dbReference type="Proteomes" id="UP000541444">
    <property type="component" value="Unassembled WGS sequence"/>
</dbReference>
<evidence type="ECO:0000313" key="2">
    <source>
        <dbReference type="Proteomes" id="UP000541444"/>
    </source>
</evidence>
<name>A0A7J7NPS5_9MAGN</name>